<dbReference type="InterPro" id="IPR012340">
    <property type="entry name" value="NA-bd_OB-fold"/>
</dbReference>
<keyword evidence="4 8" id="KW-0548">Nucleotidyltransferase</keyword>
<dbReference type="SUPFAM" id="SSF54211">
    <property type="entry name" value="Ribosomal protein S5 domain 2-like"/>
    <property type="match status" value="2"/>
</dbReference>
<dbReference type="PROSITE" id="PS50126">
    <property type="entry name" value="S1"/>
    <property type="match status" value="1"/>
</dbReference>
<evidence type="ECO:0000256" key="7">
    <source>
        <dbReference type="ARBA" id="ARBA00022884"/>
    </source>
</evidence>
<keyword evidence="5 8" id="KW-0479">Metal-binding</keyword>
<evidence type="ECO:0000256" key="5">
    <source>
        <dbReference type="ARBA" id="ARBA00022723"/>
    </source>
</evidence>
<comment type="cofactor">
    <cofactor evidence="8">
        <name>Mg(2+)</name>
        <dbReference type="ChEBI" id="CHEBI:18420"/>
    </cofactor>
</comment>
<accession>Q1PVN2</accession>
<dbReference type="InterPro" id="IPR020568">
    <property type="entry name" value="Ribosomal_Su5_D2-typ_SF"/>
</dbReference>
<protein>
    <recommendedName>
        <fullName evidence="8">Polyribonucleotide nucleotidyltransferase</fullName>
        <ecNumber evidence="8">2.7.7.8</ecNumber>
    </recommendedName>
    <alternativeName>
        <fullName evidence="8">Polynucleotide phosphorylase</fullName>
        <shortName evidence="8">PNPase</shortName>
    </alternativeName>
</protein>
<dbReference type="GO" id="GO:0006402">
    <property type="term" value="P:mRNA catabolic process"/>
    <property type="evidence" value="ECO:0007669"/>
    <property type="project" value="UniProtKB-UniRule"/>
</dbReference>
<evidence type="ECO:0000256" key="6">
    <source>
        <dbReference type="ARBA" id="ARBA00022842"/>
    </source>
</evidence>
<dbReference type="SUPFAM" id="SSF55666">
    <property type="entry name" value="Ribonuclease PH domain 2-like"/>
    <property type="match status" value="2"/>
</dbReference>
<dbReference type="GO" id="GO:0000175">
    <property type="term" value="F:3'-5'-RNA exonuclease activity"/>
    <property type="evidence" value="ECO:0007669"/>
    <property type="project" value="TreeGrafter"/>
</dbReference>
<evidence type="ECO:0000256" key="1">
    <source>
        <dbReference type="ARBA" id="ARBA00007404"/>
    </source>
</evidence>
<dbReference type="SUPFAM" id="SSF50249">
    <property type="entry name" value="Nucleic acid-binding proteins"/>
    <property type="match status" value="1"/>
</dbReference>
<dbReference type="FunFam" id="3.30.230.70:FF:000001">
    <property type="entry name" value="Polyribonucleotide nucleotidyltransferase"/>
    <property type="match status" value="1"/>
</dbReference>
<dbReference type="CDD" id="cd11364">
    <property type="entry name" value="RNase_PH_PNPase_2"/>
    <property type="match status" value="1"/>
</dbReference>
<dbReference type="GO" id="GO:0003723">
    <property type="term" value="F:RNA binding"/>
    <property type="evidence" value="ECO:0007669"/>
    <property type="project" value="UniProtKB-UniRule"/>
</dbReference>
<dbReference type="SUPFAM" id="SSF54791">
    <property type="entry name" value="Eukaryotic type KH-domain (KH-domain type I)"/>
    <property type="match status" value="1"/>
</dbReference>
<evidence type="ECO:0000256" key="4">
    <source>
        <dbReference type="ARBA" id="ARBA00022695"/>
    </source>
</evidence>
<dbReference type="Pfam" id="PF00575">
    <property type="entry name" value="S1"/>
    <property type="match status" value="1"/>
</dbReference>
<dbReference type="FunFam" id="2.40.50.140:FF:000189">
    <property type="entry name" value="Polyribonucleotide nucleotidyltransferase, putative"/>
    <property type="match status" value="1"/>
</dbReference>
<keyword evidence="7 8" id="KW-0694">RNA-binding</keyword>
<keyword evidence="3 8" id="KW-0808">Transferase</keyword>
<dbReference type="InterPro" id="IPR015847">
    <property type="entry name" value="ExoRNase_PH_dom2"/>
</dbReference>
<dbReference type="AlphaFoldDB" id="Q1PVN2"/>
<dbReference type="Pfam" id="PF00013">
    <property type="entry name" value="KH_1"/>
    <property type="match status" value="1"/>
</dbReference>
<dbReference type="GO" id="GO:0006396">
    <property type="term" value="P:RNA processing"/>
    <property type="evidence" value="ECO:0007669"/>
    <property type="project" value="InterPro"/>
</dbReference>
<dbReference type="InterPro" id="IPR001247">
    <property type="entry name" value="ExoRNase_PH_dom1"/>
</dbReference>
<evidence type="ECO:0000256" key="8">
    <source>
        <dbReference type="HAMAP-Rule" id="MF_01595"/>
    </source>
</evidence>
<comment type="function">
    <text evidence="8">Involved in mRNA degradation. Catalyzes the phosphorolysis of single-stranded polyribonucleotides processively in the 3'- to 5'-direction.</text>
</comment>
<dbReference type="InterPro" id="IPR012162">
    <property type="entry name" value="PNPase"/>
</dbReference>
<dbReference type="HAMAP" id="MF_01595">
    <property type="entry name" value="PNPase"/>
    <property type="match status" value="1"/>
</dbReference>
<feature type="binding site" evidence="8">
    <location>
        <position position="487"/>
    </location>
    <ligand>
        <name>Mg(2+)</name>
        <dbReference type="ChEBI" id="CHEBI:18420"/>
    </ligand>
</feature>
<dbReference type="Pfam" id="PF01138">
    <property type="entry name" value="RNase_PH"/>
    <property type="match status" value="2"/>
</dbReference>
<organism evidence="10">
    <name type="scientific">Kuenenia stuttgartiensis</name>
    <dbReference type="NCBI Taxonomy" id="174633"/>
    <lineage>
        <taxon>Bacteria</taxon>
        <taxon>Pseudomonadati</taxon>
        <taxon>Planctomycetota</taxon>
        <taxon>Candidatus Brocadiia</taxon>
        <taxon>Candidatus Brocadiales</taxon>
        <taxon>Candidatus Brocadiaceae</taxon>
        <taxon>Candidatus Kuenenia</taxon>
    </lineage>
</organism>
<dbReference type="Gene3D" id="2.40.50.140">
    <property type="entry name" value="Nucleic acid-binding proteins"/>
    <property type="match status" value="1"/>
</dbReference>
<evidence type="ECO:0000259" key="9">
    <source>
        <dbReference type="PROSITE" id="PS50126"/>
    </source>
</evidence>
<dbReference type="InterPro" id="IPR027408">
    <property type="entry name" value="PNPase/RNase_PH_dom_sf"/>
</dbReference>
<dbReference type="FunFam" id="3.30.1370.10:FF:000001">
    <property type="entry name" value="Polyribonucleotide nucleotidyltransferase"/>
    <property type="match status" value="1"/>
</dbReference>
<dbReference type="SMART" id="SM00322">
    <property type="entry name" value="KH"/>
    <property type="match status" value="1"/>
</dbReference>
<dbReference type="Gene3D" id="3.30.1370.10">
    <property type="entry name" value="K Homology domain, type 1"/>
    <property type="match status" value="1"/>
</dbReference>
<keyword evidence="2 8" id="KW-0963">Cytoplasm</keyword>
<dbReference type="GO" id="GO:0000287">
    <property type="term" value="F:magnesium ion binding"/>
    <property type="evidence" value="ECO:0007669"/>
    <property type="project" value="UniProtKB-UniRule"/>
</dbReference>
<dbReference type="InterPro" id="IPR004087">
    <property type="entry name" value="KH_dom"/>
</dbReference>
<dbReference type="RefSeq" id="WP_169704097.1">
    <property type="nucleotide sequence ID" value="NZ_OCTL01000121.1"/>
</dbReference>
<dbReference type="InterPro" id="IPR036612">
    <property type="entry name" value="KH_dom_type_1_sf"/>
</dbReference>
<dbReference type="InterPro" id="IPR004088">
    <property type="entry name" value="KH_dom_type_1"/>
</dbReference>
<comment type="similarity">
    <text evidence="1 8">Belongs to the polyribonucleotide nucleotidyltransferase family.</text>
</comment>
<name>Q1PVN2_KUEST</name>
<dbReference type="InterPro" id="IPR036345">
    <property type="entry name" value="ExoRNase_PH_dom2_sf"/>
</dbReference>
<dbReference type="InterPro" id="IPR003029">
    <property type="entry name" value="S1_domain"/>
</dbReference>
<gene>
    <name evidence="8" type="primary">pnp</name>
    <name evidence="10" type="ORF">kustc0535</name>
</gene>
<dbReference type="CDD" id="cd04472">
    <property type="entry name" value="S1_PNPase"/>
    <property type="match status" value="1"/>
</dbReference>
<reference evidence="10" key="2">
    <citation type="submission" date="2006-01" db="EMBL/GenBank/DDBJ databases">
        <authorList>
            <person name="Genoscope"/>
        </authorList>
    </citation>
    <scope>NUCLEOTIDE SEQUENCE</scope>
</reference>
<dbReference type="SUPFAM" id="SSF46915">
    <property type="entry name" value="Polynucleotide phosphorylase/guanosine pentaphosphate synthase (PNPase/GPSI), domain 3"/>
    <property type="match status" value="1"/>
</dbReference>
<dbReference type="GO" id="GO:0005829">
    <property type="term" value="C:cytosol"/>
    <property type="evidence" value="ECO:0007669"/>
    <property type="project" value="TreeGrafter"/>
</dbReference>
<dbReference type="GO" id="GO:0004654">
    <property type="term" value="F:polyribonucleotide nucleotidyltransferase activity"/>
    <property type="evidence" value="ECO:0007669"/>
    <property type="project" value="UniProtKB-UniRule"/>
</dbReference>
<dbReference type="InterPro" id="IPR015848">
    <property type="entry name" value="PNPase_PH_RNA-bd_bac/org-type"/>
</dbReference>
<dbReference type="EC" id="2.7.7.8" evidence="8"/>
<proteinExistence type="inferred from homology"/>
<dbReference type="InterPro" id="IPR036456">
    <property type="entry name" value="PNPase_PH_RNA-bd_sf"/>
</dbReference>
<dbReference type="Gene3D" id="3.30.230.70">
    <property type="entry name" value="GHMP Kinase, N-terminal domain"/>
    <property type="match status" value="2"/>
</dbReference>
<comment type="catalytic activity">
    <reaction evidence="8">
        <text>RNA(n+1) + phosphate = RNA(n) + a ribonucleoside 5'-diphosphate</text>
        <dbReference type="Rhea" id="RHEA:22096"/>
        <dbReference type="Rhea" id="RHEA-COMP:14527"/>
        <dbReference type="Rhea" id="RHEA-COMP:17342"/>
        <dbReference type="ChEBI" id="CHEBI:43474"/>
        <dbReference type="ChEBI" id="CHEBI:57930"/>
        <dbReference type="ChEBI" id="CHEBI:140395"/>
        <dbReference type="EC" id="2.7.7.8"/>
    </reaction>
</comment>
<keyword evidence="6 8" id="KW-0460">Magnesium</keyword>
<dbReference type="PANTHER" id="PTHR11252">
    <property type="entry name" value="POLYRIBONUCLEOTIDE NUCLEOTIDYLTRANSFERASE"/>
    <property type="match status" value="1"/>
</dbReference>
<dbReference type="EMBL" id="CT573073">
    <property type="protein sequence ID" value="CAJ71280.1"/>
    <property type="molecule type" value="Genomic_DNA"/>
</dbReference>
<dbReference type="NCBIfam" id="NF008805">
    <property type="entry name" value="PRK11824.1"/>
    <property type="match status" value="1"/>
</dbReference>
<dbReference type="Pfam" id="PF03726">
    <property type="entry name" value="PNPase"/>
    <property type="match status" value="1"/>
</dbReference>
<feature type="binding site" evidence="8">
    <location>
        <position position="493"/>
    </location>
    <ligand>
        <name>Mg(2+)</name>
        <dbReference type="ChEBI" id="CHEBI:18420"/>
    </ligand>
</feature>
<evidence type="ECO:0000256" key="2">
    <source>
        <dbReference type="ARBA" id="ARBA00022490"/>
    </source>
</evidence>
<dbReference type="PANTHER" id="PTHR11252:SF0">
    <property type="entry name" value="POLYRIBONUCLEOTIDE NUCLEOTIDYLTRANSFERASE 1, MITOCHONDRIAL"/>
    <property type="match status" value="1"/>
</dbReference>
<reference evidence="10" key="1">
    <citation type="journal article" date="2006" name="Nature">
        <title>Deciphering the evolution and metabolism of an anammox bacterium from a community genome.</title>
        <authorList>
            <person name="Strous M."/>
            <person name="Pelletier E."/>
            <person name="Mangenot S."/>
            <person name="Rattei T."/>
            <person name="Lehner A."/>
            <person name="Taylor M.W."/>
            <person name="Horn M."/>
            <person name="Daims H."/>
            <person name="Bartol-Mavel D."/>
            <person name="Wincker P."/>
            <person name="Barbe V."/>
            <person name="Fonknechten N."/>
            <person name="Vallenet D."/>
            <person name="Segurens B."/>
            <person name="Schenowitz-Truong C."/>
            <person name="Medigue C."/>
            <person name="Collingro A."/>
            <person name="Snel B."/>
            <person name="Dutilh B.E."/>
            <person name="OpDenCamp H.J.M."/>
            <person name="vanDerDrift C."/>
            <person name="Cirpus I."/>
            <person name="vanDePas-Schoonen K.T."/>
            <person name="Harhangi H.R."/>
            <person name="vanNiftrik L."/>
            <person name="Schmid M."/>
            <person name="Keltjens J."/>
            <person name="vanDeVossenberg J."/>
            <person name="Kartal B."/>
            <person name="Meier H."/>
            <person name="Frishman D."/>
            <person name="Huynen M.A."/>
            <person name="Mewes H."/>
            <person name="Weissenbach J."/>
            <person name="Jetten M.S.M."/>
            <person name="Wagner M."/>
            <person name="LePaslier D."/>
        </authorList>
    </citation>
    <scope>NUCLEOTIDE SEQUENCE</scope>
</reference>
<dbReference type="CDD" id="cd11363">
    <property type="entry name" value="RNase_PH_PNPase_1"/>
    <property type="match status" value="1"/>
</dbReference>
<dbReference type="FunFam" id="3.30.230.70:FF:000002">
    <property type="entry name" value="Polyribonucleotide nucleotidyltransferase"/>
    <property type="match status" value="1"/>
</dbReference>
<evidence type="ECO:0000313" key="10">
    <source>
        <dbReference type="EMBL" id="CAJ71280.1"/>
    </source>
</evidence>
<dbReference type="NCBIfam" id="TIGR03591">
    <property type="entry name" value="polynuc_phos"/>
    <property type="match status" value="1"/>
</dbReference>
<sequence>MAQFKVEKLIGNRALSIETGRVARQADGAVLVQYGETIVLVTAVSASEEKGNVDFLPLTVDYREKTYAAGKFPGGFFKREGRPSQKEILTMRLIDRPIRPLFPDTYFREVQVMSIVLSADKENDPDILAMVGASAALSISSIPFCKPTGSVRVGQIEEKFIINPTHAELAQSSMDIVISGTEDAVMMVEASAKEIPEEQMVDAIMFGHAAIKEIITLQHELIEKCGKEKQIVAPSRMNKELMEEIKQKYYTAIVEKNLTPGKGYRKEALDEILAAIINEYCVEGVEDAPTPKEIKAIFETVETIVVREQIVSKGLRPDSRGLKDIRPITCEVGILPRVHGSALFTRGETQAIVVVTLGTTSDEQKVDGLEDEYSKKFMLDYNFPPFCVGETKPLRGPGRREIGHGALAERALAEVLPPPNKFPYTTRVVSDITESNGSSSMASVCGGTLALMDAGVPIKAPVAGIAMGLVKEENSVCILSDILGTEDHLGDMDFKVAGTAQGVTALQMDIKIAGITEKIMRDALAQAREGRLHILQELEKVIEKPREKISVYAPKIVQIKINPEKIGMIIGPGGKNIKKIQEETGAKIEIEDDGTVIISATLGESAEKAKTWIENMTKEVEVGKTYKGKVLSIKEYGAFVEIIPGHDGLVHISELSYEYVEKAGDVVEVGQEIMIKVIGIDDQKRVKLSRKAALKESEQPLTPKN</sequence>
<feature type="domain" description="S1 motif" evidence="9">
    <location>
        <begin position="623"/>
        <end position="691"/>
    </location>
</feature>
<dbReference type="SMART" id="SM00316">
    <property type="entry name" value="S1"/>
    <property type="match status" value="1"/>
</dbReference>
<comment type="subcellular location">
    <subcellularLocation>
        <location evidence="8">Cytoplasm</location>
    </subcellularLocation>
</comment>
<evidence type="ECO:0000256" key="3">
    <source>
        <dbReference type="ARBA" id="ARBA00022679"/>
    </source>
</evidence>
<dbReference type="PIRSF" id="PIRSF005499">
    <property type="entry name" value="PNPase"/>
    <property type="match status" value="1"/>
</dbReference>
<dbReference type="Pfam" id="PF03725">
    <property type="entry name" value="RNase_PH_C"/>
    <property type="match status" value="1"/>
</dbReference>
<dbReference type="CDD" id="cd02393">
    <property type="entry name" value="KH-I_PNPase"/>
    <property type="match status" value="1"/>
</dbReference>
<dbReference type="PROSITE" id="PS50084">
    <property type="entry name" value="KH_TYPE_1"/>
    <property type="match status" value="1"/>
</dbReference>